<dbReference type="EMBL" id="KM886873">
    <property type="protein sequence ID" value="AJA34493.1"/>
    <property type="molecule type" value="Genomic_DNA"/>
</dbReference>
<keyword evidence="4" id="KW-1185">Reference proteome</keyword>
<evidence type="ECO:0000313" key="2">
    <source>
        <dbReference type="EMBL" id="AJA34493.1"/>
    </source>
</evidence>
<reference evidence="2" key="1">
    <citation type="journal article" date="2014" name="Appl. Environ. Microbiol.">
        <title>Detection and genomic characterization of motility in Lactobacillus curvatus: confirmation of motility in a species outside the Lactobacillus salivarius clade.</title>
        <authorList>
            <person name="Cousin F.J."/>
            <person name="Lynch S.M."/>
            <person name="Harris H.M."/>
            <person name="McCann A."/>
            <person name="Lynch D.B."/>
            <person name="Neville B.A."/>
            <person name="Irisawa T."/>
            <person name="Okada S."/>
            <person name="Endo A."/>
            <person name="O'Toole P.W."/>
        </authorList>
    </citation>
    <scope>NUCLEOTIDE SEQUENCE</scope>
    <source>
        <strain evidence="2">DSM 20605</strain>
    </source>
</reference>
<dbReference type="AlphaFoldDB" id="A0A0A7RMG9"/>
<organism evidence="2">
    <name type="scientific">Liquorilactobacillus vini DSM 20605</name>
    <dbReference type="NCBI Taxonomy" id="1133569"/>
    <lineage>
        <taxon>Bacteria</taxon>
        <taxon>Bacillati</taxon>
        <taxon>Bacillota</taxon>
        <taxon>Bacilli</taxon>
        <taxon>Lactobacillales</taxon>
        <taxon>Lactobacillaceae</taxon>
        <taxon>Liquorilactobacillus</taxon>
    </lineage>
</organism>
<evidence type="ECO:0000256" key="1">
    <source>
        <dbReference type="SAM" id="Phobius"/>
    </source>
</evidence>
<reference evidence="3 4" key="2">
    <citation type="journal article" date="2015" name="Genome Announc.">
        <title>Expanding the biotechnology potential of lactobacilli through comparative genomics of 213 strains and associated genera.</title>
        <authorList>
            <person name="Sun Z."/>
            <person name="Harris H.M."/>
            <person name="McCann A."/>
            <person name="Guo C."/>
            <person name="Argimon S."/>
            <person name="Zhang W."/>
            <person name="Yang X."/>
            <person name="Jeffery I.B."/>
            <person name="Cooney J.C."/>
            <person name="Kagawa T.F."/>
            <person name="Liu W."/>
            <person name="Song Y."/>
            <person name="Salvetti E."/>
            <person name="Wrobel A."/>
            <person name="Rasinkangas P."/>
            <person name="Parkhill J."/>
            <person name="Rea M.C."/>
            <person name="O'Sullivan O."/>
            <person name="Ritari J."/>
            <person name="Douillard F.P."/>
            <person name="Paul Ross R."/>
            <person name="Yang R."/>
            <person name="Briner A.E."/>
            <person name="Felis G.E."/>
            <person name="de Vos W.M."/>
            <person name="Barrangou R."/>
            <person name="Klaenhammer T.R."/>
            <person name="Caufield P.W."/>
            <person name="Cui Y."/>
            <person name="Zhang H."/>
            <person name="O'Toole P.W."/>
        </authorList>
    </citation>
    <scope>NUCLEOTIDE SEQUENCE [LARGE SCALE GENOMIC DNA]</scope>
    <source>
        <strain evidence="3 4">DSM 20605</strain>
    </source>
</reference>
<protein>
    <submittedName>
        <fullName evidence="2">Flagellar protein FliO/FliZ</fullName>
    </submittedName>
</protein>
<sequence>MLLTDIKMIIGLVIVIYLINIFLKFLNHYSLTTNKAFRILQKIPVSKSSSIGIVQILDHVYVMSFSESQNEILFELSTQETQQLLKLIDQQNLSDTKQVKQTFQELIRKFQGNLQNRHDDKKRKK</sequence>
<keyword evidence="2" id="KW-0966">Cell projection</keyword>
<name>A0A0A7RMG9_9LACO</name>
<keyword evidence="2" id="KW-0969">Cilium</keyword>
<accession>A0A0A7RMG9</accession>
<dbReference type="PATRIC" id="fig|1133569.4.peg.1139"/>
<dbReference type="RefSeq" id="WP_010580544.1">
    <property type="nucleotide sequence ID" value="NZ_AHYZ01000084.1"/>
</dbReference>
<keyword evidence="1" id="KW-1133">Transmembrane helix</keyword>
<keyword evidence="2" id="KW-0282">Flagellum</keyword>
<evidence type="ECO:0000313" key="4">
    <source>
        <dbReference type="Proteomes" id="UP000051576"/>
    </source>
</evidence>
<gene>
    <name evidence="2" type="primary">fliO</name>
    <name evidence="3" type="ORF">FD21_GL001011</name>
</gene>
<dbReference type="EMBL" id="AYYX01000027">
    <property type="protein sequence ID" value="KRM88638.1"/>
    <property type="molecule type" value="Genomic_DNA"/>
</dbReference>
<feature type="transmembrane region" description="Helical" evidence="1">
    <location>
        <begin position="6"/>
        <end position="26"/>
    </location>
</feature>
<dbReference type="OrthoDB" id="2298465at2"/>
<keyword evidence="1" id="KW-0812">Transmembrane</keyword>
<proteinExistence type="predicted"/>
<dbReference type="eggNOG" id="ENOG5033AHN">
    <property type="taxonomic scope" value="Bacteria"/>
</dbReference>
<keyword evidence="1" id="KW-0472">Membrane</keyword>
<dbReference type="Proteomes" id="UP000051576">
    <property type="component" value="Unassembled WGS sequence"/>
</dbReference>
<evidence type="ECO:0000313" key="3">
    <source>
        <dbReference type="EMBL" id="KRM88638.1"/>
    </source>
</evidence>
<dbReference type="STRING" id="1133569.FD21_GL001011"/>